<evidence type="ECO:0000313" key="1">
    <source>
        <dbReference type="EMBL" id="KAH7978109.1"/>
    </source>
</evidence>
<reference evidence="1" key="1">
    <citation type="submission" date="2020-05" db="EMBL/GenBank/DDBJ databases">
        <title>Large-scale comparative analyses of tick genomes elucidate their genetic diversity and vector capacities.</title>
        <authorList>
            <person name="Jia N."/>
            <person name="Wang J."/>
            <person name="Shi W."/>
            <person name="Du L."/>
            <person name="Sun Y."/>
            <person name="Zhan W."/>
            <person name="Jiang J."/>
            <person name="Wang Q."/>
            <person name="Zhang B."/>
            <person name="Ji P."/>
            <person name="Sakyi L.B."/>
            <person name="Cui X."/>
            <person name="Yuan T."/>
            <person name="Jiang B."/>
            <person name="Yang W."/>
            <person name="Lam T.T.-Y."/>
            <person name="Chang Q."/>
            <person name="Ding S."/>
            <person name="Wang X."/>
            <person name="Zhu J."/>
            <person name="Ruan X."/>
            <person name="Zhao L."/>
            <person name="Wei J."/>
            <person name="Que T."/>
            <person name="Du C."/>
            <person name="Cheng J."/>
            <person name="Dai P."/>
            <person name="Han X."/>
            <person name="Huang E."/>
            <person name="Gao Y."/>
            <person name="Liu J."/>
            <person name="Shao H."/>
            <person name="Ye R."/>
            <person name="Li L."/>
            <person name="Wei W."/>
            <person name="Wang X."/>
            <person name="Wang C."/>
            <person name="Yang T."/>
            <person name="Huo Q."/>
            <person name="Li W."/>
            <person name="Guo W."/>
            <person name="Chen H."/>
            <person name="Zhou L."/>
            <person name="Ni X."/>
            <person name="Tian J."/>
            <person name="Zhou Y."/>
            <person name="Sheng Y."/>
            <person name="Liu T."/>
            <person name="Pan Y."/>
            <person name="Xia L."/>
            <person name="Li J."/>
            <person name="Zhao F."/>
            <person name="Cao W."/>
        </authorList>
    </citation>
    <scope>NUCLEOTIDE SEQUENCE</scope>
    <source>
        <strain evidence="1">Dsil-2018</strain>
    </source>
</reference>
<dbReference type="EMBL" id="CM023470">
    <property type="protein sequence ID" value="KAH7978109.1"/>
    <property type="molecule type" value="Genomic_DNA"/>
</dbReference>
<accession>A0ACB8DUA1</accession>
<protein>
    <submittedName>
        <fullName evidence="1">Uncharacterized protein</fullName>
    </submittedName>
</protein>
<name>A0ACB8DUA1_DERSI</name>
<sequence>MGSRSKKQVMNRYNRSLHPGLRRGRWTAQEDVMLLIAVASMLPGRTGGQCRYRYKDNFEQQIVSGPYTPDEDYSLLELVQKHGVGHWSKSAGRCFQIPSHQNPLSRDIPPKSATPGSADEGMVYLLGCPSSTSDRMACATPAPL</sequence>
<keyword evidence="2" id="KW-1185">Reference proteome</keyword>
<comment type="caution">
    <text evidence="1">The sequence shown here is derived from an EMBL/GenBank/DDBJ whole genome shotgun (WGS) entry which is preliminary data.</text>
</comment>
<gene>
    <name evidence="1" type="ORF">HPB49_004489</name>
</gene>
<proteinExistence type="predicted"/>
<organism evidence="1 2">
    <name type="scientific">Dermacentor silvarum</name>
    <name type="common">Tick</name>
    <dbReference type="NCBI Taxonomy" id="543639"/>
    <lineage>
        <taxon>Eukaryota</taxon>
        <taxon>Metazoa</taxon>
        <taxon>Ecdysozoa</taxon>
        <taxon>Arthropoda</taxon>
        <taxon>Chelicerata</taxon>
        <taxon>Arachnida</taxon>
        <taxon>Acari</taxon>
        <taxon>Parasitiformes</taxon>
        <taxon>Ixodida</taxon>
        <taxon>Ixodoidea</taxon>
        <taxon>Ixodidae</taxon>
        <taxon>Rhipicephalinae</taxon>
        <taxon>Dermacentor</taxon>
    </lineage>
</organism>
<dbReference type="Proteomes" id="UP000821865">
    <property type="component" value="Chromosome 1"/>
</dbReference>
<evidence type="ECO:0000313" key="2">
    <source>
        <dbReference type="Proteomes" id="UP000821865"/>
    </source>
</evidence>